<dbReference type="PANTHER" id="PTHR46145">
    <property type="entry name" value="HEPARANASE"/>
    <property type="match status" value="1"/>
</dbReference>
<evidence type="ECO:0000313" key="4">
    <source>
        <dbReference type="Proteomes" id="UP000604046"/>
    </source>
</evidence>
<name>A0A812KVG2_9DINO</name>
<dbReference type="Proteomes" id="UP000604046">
    <property type="component" value="Unassembled WGS sequence"/>
</dbReference>
<gene>
    <name evidence="3" type="primary">HPSE</name>
    <name evidence="3" type="ORF">SNAT2548_LOCUS9904</name>
</gene>
<dbReference type="GO" id="GO:0031012">
    <property type="term" value="C:extracellular matrix"/>
    <property type="evidence" value="ECO:0007669"/>
    <property type="project" value="TreeGrafter"/>
</dbReference>
<dbReference type="EMBL" id="CAJNDS010000791">
    <property type="protein sequence ID" value="CAE7234451.1"/>
    <property type="molecule type" value="Genomic_DNA"/>
</dbReference>
<dbReference type="AlphaFoldDB" id="A0A812KVG2"/>
<comment type="similarity">
    <text evidence="1">Belongs to the glycosyl hydrolase 79 family.</text>
</comment>
<accession>A0A812KVG2</accession>
<sequence>MPRRGGELVGLVTIAACVVLVPTAADEAKRVNTGSPVHTTLEGNAAWSIELGGGVKHGPLDDSRLVNLCRALGRSILRVGGSSQDEVTYDFGSSPKEGSFGPADIDKVFTFTNATGWDVVWGLSYMSRPNKTASAAGPVNIAQLGQVLQYHLEHDRPLGYELGNEPDPHCPDPSNPKCSVPVAQHVQDDLLLSQLLQYTYASAGVERDRIPLVIGPDAAHCCDYLENFSAAAAAAQWEPSVLTWHHYYFNNLSPVSKFVDPKTLDSLQAYANLTVAMRDKYTPHSMLWVGESASAWGGGVHAVSDRFAAIFTDLDQVAMLSRLGYSGVVRQGLFGSAGYSVISTASKEGFVPNPSYWAYLAYKRFMGVRVLDAGELGGSVRSYAHCHPTTAGAISIMVLNVSPDPSTVMVLLSSGSSTGLESSWSEYHLRMPPSAGGNLTTPYIAVNGHVMQANKDGTVPDFVPRPGSGSGVVTLAPYSAAFLVSDRAQAKACGATVQGGVQGSSAKQAAVPSLVLL</sequence>
<dbReference type="InterPro" id="IPR005199">
    <property type="entry name" value="Glyco_hydro_79"/>
</dbReference>
<dbReference type="GO" id="GO:0005615">
    <property type="term" value="C:extracellular space"/>
    <property type="evidence" value="ECO:0007669"/>
    <property type="project" value="TreeGrafter"/>
</dbReference>
<dbReference type="Gene3D" id="3.20.20.80">
    <property type="entry name" value="Glycosidases"/>
    <property type="match status" value="1"/>
</dbReference>
<evidence type="ECO:0000313" key="3">
    <source>
        <dbReference type="EMBL" id="CAE7234451.1"/>
    </source>
</evidence>
<reference evidence="3" key="1">
    <citation type="submission" date="2021-02" db="EMBL/GenBank/DDBJ databases">
        <authorList>
            <person name="Dougan E. K."/>
            <person name="Rhodes N."/>
            <person name="Thang M."/>
            <person name="Chan C."/>
        </authorList>
    </citation>
    <scope>NUCLEOTIDE SEQUENCE</scope>
</reference>
<keyword evidence="4" id="KW-1185">Reference proteome</keyword>
<organism evidence="3 4">
    <name type="scientific">Symbiodinium natans</name>
    <dbReference type="NCBI Taxonomy" id="878477"/>
    <lineage>
        <taxon>Eukaryota</taxon>
        <taxon>Sar</taxon>
        <taxon>Alveolata</taxon>
        <taxon>Dinophyceae</taxon>
        <taxon>Suessiales</taxon>
        <taxon>Symbiodiniaceae</taxon>
        <taxon>Symbiodinium</taxon>
    </lineage>
</organism>
<comment type="caution">
    <text evidence="3">The sequence shown here is derived from an EMBL/GenBank/DDBJ whole genome shotgun (WGS) entry which is preliminary data.</text>
</comment>
<feature type="chain" id="PRO_5032869339" evidence="2">
    <location>
        <begin position="26"/>
        <end position="517"/>
    </location>
</feature>
<evidence type="ECO:0000256" key="1">
    <source>
        <dbReference type="ARBA" id="ARBA00009800"/>
    </source>
</evidence>
<evidence type="ECO:0000256" key="2">
    <source>
        <dbReference type="SAM" id="SignalP"/>
    </source>
</evidence>
<keyword evidence="2" id="KW-0732">Signal</keyword>
<proteinExistence type="inferred from homology"/>
<feature type="signal peptide" evidence="2">
    <location>
        <begin position="1"/>
        <end position="25"/>
    </location>
</feature>
<dbReference type="PANTHER" id="PTHR46145:SF4">
    <property type="entry name" value="HEPARANASE"/>
    <property type="match status" value="1"/>
</dbReference>
<protein>
    <submittedName>
        <fullName evidence="3">HPSE protein</fullName>
    </submittedName>
</protein>
<dbReference type="GO" id="GO:0016798">
    <property type="term" value="F:hydrolase activity, acting on glycosyl bonds"/>
    <property type="evidence" value="ECO:0007669"/>
    <property type="project" value="InterPro"/>
</dbReference>
<dbReference type="Pfam" id="PF03662">
    <property type="entry name" value="Glyco_hydro_79n"/>
    <property type="match status" value="1"/>
</dbReference>
<dbReference type="InterPro" id="IPR017853">
    <property type="entry name" value="GH"/>
</dbReference>
<dbReference type="SUPFAM" id="SSF51445">
    <property type="entry name" value="(Trans)glycosidases"/>
    <property type="match status" value="1"/>
</dbReference>
<dbReference type="OrthoDB" id="726732at2759"/>
<dbReference type="GO" id="GO:0016020">
    <property type="term" value="C:membrane"/>
    <property type="evidence" value="ECO:0007669"/>
    <property type="project" value="InterPro"/>
</dbReference>